<dbReference type="Pfam" id="PF01180">
    <property type="entry name" value="DHO_dh"/>
    <property type="match status" value="1"/>
</dbReference>
<dbReference type="PIRSF" id="PIRSF000164">
    <property type="entry name" value="DHO_oxidase"/>
    <property type="match status" value="1"/>
</dbReference>
<evidence type="ECO:0000259" key="7">
    <source>
        <dbReference type="Pfam" id="PF01180"/>
    </source>
</evidence>
<evidence type="ECO:0000256" key="1">
    <source>
        <dbReference type="ARBA" id="ARBA00001917"/>
    </source>
</evidence>
<feature type="domain" description="Dihydroorotate dehydrogenase catalytic" evidence="7">
    <location>
        <begin position="80"/>
        <end position="287"/>
    </location>
</feature>
<dbReference type="EMBL" id="CP141769">
    <property type="protein sequence ID" value="WRS38944.1"/>
    <property type="molecule type" value="Genomic_DNA"/>
</dbReference>
<evidence type="ECO:0000313" key="9">
    <source>
        <dbReference type="Proteomes" id="UP001334732"/>
    </source>
</evidence>
<proteinExistence type="predicted"/>
<dbReference type="Proteomes" id="UP001334732">
    <property type="component" value="Chromosome"/>
</dbReference>
<organism evidence="8 9">
    <name type="scientific">Thiobacillus sedimenti</name>
    <dbReference type="NCBI Taxonomy" id="3110231"/>
    <lineage>
        <taxon>Bacteria</taxon>
        <taxon>Pseudomonadati</taxon>
        <taxon>Pseudomonadota</taxon>
        <taxon>Betaproteobacteria</taxon>
        <taxon>Nitrosomonadales</taxon>
        <taxon>Thiobacillaceae</taxon>
        <taxon>Thiobacillus</taxon>
    </lineage>
</organism>
<accession>A0ABZ1CID2</accession>
<evidence type="ECO:0000256" key="6">
    <source>
        <dbReference type="ARBA" id="ARBA00023002"/>
    </source>
</evidence>
<evidence type="ECO:0000256" key="2">
    <source>
        <dbReference type="ARBA" id="ARBA00004725"/>
    </source>
</evidence>
<keyword evidence="3" id="KW-0285">Flavoprotein</keyword>
<evidence type="ECO:0000256" key="3">
    <source>
        <dbReference type="ARBA" id="ARBA00022630"/>
    </source>
</evidence>
<sequence>MTDLSTDYLGLRLKNPLVPSASPLSRNLDTALRLEDAGAAALVMYSLFEEELHAEDAMLDRFLLHGELGHAEAENYLPGAGAFHGGLDRYLSQLHQLKRRLEIPVVASLNGISPSGWVELGRALEQAGADALELNVYHVAADMHADGAAVEARYVELLTELRRVVSLPIVMKLSPFFSSLPHLVQRLEAAGAQGVALFNRFYQPDIDLDELRMTDQLHLSTAEEALLRIRWIAILHGRTRLTLAATGGVHSESEALKLLLAGADVVHLASCLLQHGPDKLTEILAAMLNWMEEKEYASIAQLKGSMSQRNLPDPSVVARASYLRVLDSYTPRPGVWC</sequence>
<keyword evidence="5" id="KW-0665">Pyrimidine biosynthesis</keyword>
<keyword evidence="9" id="KW-1185">Reference proteome</keyword>
<dbReference type="InterPro" id="IPR013785">
    <property type="entry name" value="Aldolase_TIM"/>
</dbReference>
<dbReference type="InterPro" id="IPR012135">
    <property type="entry name" value="Dihydroorotate_DH_1_2"/>
</dbReference>
<comment type="pathway">
    <text evidence="2">Pyrimidine metabolism; UMP biosynthesis via de novo pathway.</text>
</comment>
<keyword evidence="6" id="KW-0560">Oxidoreductase</keyword>
<dbReference type="RefSeq" id="WP_324779476.1">
    <property type="nucleotide sequence ID" value="NZ_CP141769.1"/>
</dbReference>
<keyword evidence="4" id="KW-0288">FMN</keyword>
<dbReference type="InterPro" id="IPR050074">
    <property type="entry name" value="DHO_dehydrogenase"/>
</dbReference>
<comment type="cofactor">
    <cofactor evidence="1">
        <name>FMN</name>
        <dbReference type="ChEBI" id="CHEBI:58210"/>
    </cofactor>
</comment>
<evidence type="ECO:0000256" key="4">
    <source>
        <dbReference type="ARBA" id="ARBA00022643"/>
    </source>
</evidence>
<dbReference type="PANTHER" id="PTHR48109:SF3">
    <property type="entry name" value="SLL0744 PROTEIN"/>
    <property type="match status" value="1"/>
</dbReference>
<protein>
    <submittedName>
        <fullName evidence="8">Dihydroorotate dehydrogenase-like protein</fullName>
    </submittedName>
</protein>
<dbReference type="PANTHER" id="PTHR48109">
    <property type="entry name" value="DIHYDROOROTATE DEHYDROGENASE (QUINONE), MITOCHONDRIAL-RELATED"/>
    <property type="match status" value="1"/>
</dbReference>
<reference evidence="8 9" key="1">
    <citation type="submission" date="2023-12" db="EMBL/GenBank/DDBJ databases">
        <title>Thiobacillus sedimentum sp. nov., a chemolithoautotrophic sulfur-oxidizing bacterium isolated from freshwater sediment.</title>
        <authorList>
            <person name="Luo J."/>
            <person name="Dai C."/>
        </authorList>
    </citation>
    <scope>NUCLEOTIDE SEQUENCE [LARGE SCALE GENOMIC DNA]</scope>
    <source>
        <strain evidence="8 9">SCUT-2</strain>
    </source>
</reference>
<dbReference type="NCBIfam" id="NF005741">
    <property type="entry name" value="PRK07565.1"/>
    <property type="match status" value="1"/>
</dbReference>
<name>A0ABZ1CID2_9PROT</name>
<dbReference type="Gene3D" id="3.20.20.70">
    <property type="entry name" value="Aldolase class I"/>
    <property type="match status" value="1"/>
</dbReference>
<evidence type="ECO:0000256" key="5">
    <source>
        <dbReference type="ARBA" id="ARBA00022975"/>
    </source>
</evidence>
<dbReference type="CDD" id="cd04739">
    <property type="entry name" value="DHOD_like"/>
    <property type="match status" value="1"/>
</dbReference>
<dbReference type="SUPFAM" id="SSF51395">
    <property type="entry name" value="FMN-linked oxidoreductases"/>
    <property type="match status" value="1"/>
</dbReference>
<dbReference type="InterPro" id="IPR005720">
    <property type="entry name" value="Dihydroorotate_DH_cat"/>
</dbReference>
<evidence type="ECO:0000313" key="8">
    <source>
        <dbReference type="EMBL" id="WRS38944.1"/>
    </source>
</evidence>
<gene>
    <name evidence="8" type="ORF">VA613_13175</name>
</gene>